<name>A0ABY7FRR6_MYAAR</name>
<reference evidence="2" key="1">
    <citation type="submission" date="2022-11" db="EMBL/GenBank/DDBJ databases">
        <title>Centuries of genome instability and evolution in soft-shell clam transmissible cancer (bioRxiv).</title>
        <authorList>
            <person name="Hart S.F.M."/>
            <person name="Yonemitsu M.A."/>
            <person name="Giersch R.M."/>
            <person name="Beal B.F."/>
            <person name="Arriagada G."/>
            <person name="Davis B.W."/>
            <person name="Ostrander E.A."/>
            <person name="Goff S.P."/>
            <person name="Metzger M.J."/>
        </authorList>
    </citation>
    <scope>NUCLEOTIDE SEQUENCE</scope>
    <source>
        <strain evidence="2">MELC-2E11</strain>
        <tissue evidence="2">Siphon/mantle</tissue>
    </source>
</reference>
<dbReference type="PROSITE" id="PS50888">
    <property type="entry name" value="BHLH"/>
    <property type="match status" value="1"/>
</dbReference>
<accession>A0ABY7FRR6</accession>
<dbReference type="CDD" id="cd19710">
    <property type="entry name" value="bHLH_TS_TCF24"/>
    <property type="match status" value="1"/>
</dbReference>
<evidence type="ECO:0000313" key="3">
    <source>
        <dbReference type="Proteomes" id="UP001164746"/>
    </source>
</evidence>
<evidence type="ECO:0000259" key="1">
    <source>
        <dbReference type="PROSITE" id="PS50888"/>
    </source>
</evidence>
<keyword evidence="3" id="KW-1185">Reference proteome</keyword>
<organism evidence="2 3">
    <name type="scientific">Mya arenaria</name>
    <name type="common">Soft-shell clam</name>
    <dbReference type="NCBI Taxonomy" id="6604"/>
    <lineage>
        <taxon>Eukaryota</taxon>
        <taxon>Metazoa</taxon>
        <taxon>Spiralia</taxon>
        <taxon>Lophotrochozoa</taxon>
        <taxon>Mollusca</taxon>
        <taxon>Bivalvia</taxon>
        <taxon>Autobranchia</taxon>
        <taxon>Heteroconchia</taxon>
        <taxon>Euheterodonta</taxon>
        <taxon>Imparidentia</taxon>
        <taxon>Neoheterodontei</taxon>
        <taxon>Myida</taxon>
        <taxon>Myoidea</taxon>
        <taxon>Myidae</taxon>
        <taxon>Mya</taxon>
    </lineage>
</organism>
<evidence type="ECO:0000313" key="2">
    <source>
        <dbReference type="EMBL" id="WAR23468.1"/>
    </source>
</evidence>
<dbReference type="EMBL" id="CP111024">
    <property type="protein sequence ID" value="WAR23468.1"/>
    <property type="molecule type" value="Genomic_DNA"/>
</dbReference>
<dbReference type="InterPro" id="IPR011598">
    <property type="entry name" value="bHLH_dom"/>
</dbReference>
<dbReference type="InterPro" id="IPR050283">
    <property type="entry name" value="E-box_TF_Regulators"/>
</dbReference>
<dbReference type="PANTHER" id="PTHR23349:SF111">
    <property type="entry name" value="BHLH DOMAIN-CONTAINING PROTEIN"/>
    <property type="match status" value="1"/>
</dbReference>
<gene>
    <name evidence="2" type="ORF">MAR_037137</name>
</gene>
<sequence length="139" mass="15474">MNSEGCSYNLQYSDIHFPETLLDSYETGSYCSTTPETDFRNSCSLQRPLGTGQFRVTKRRGRPVANNAARERSRVKTLRTAFLDLQRTLPAVPPDTKLSKLDVLVLATTYIAHLMSALQSDGDVSQIFASNGCMHPVKK</sequence>
<dbReference type="SMART" id="SM00353">
    <property type="entry name" value="HLH"/>
    <property type="match status" value="1"/>
</dbReference>
<dbReference type="PANTHER" id="PTHR23349">
    <property type="entry name" value="BASIC HELIX-LOOP-HELIX TRANSCRIPTION FACTOR, TWIST"/>
    <property type="match status" value="1"/>
</dbReference>
<dbReference type="Pfam" id="PF00010">
    <property type="entry name" value="HLH"/>
    <property type="match status" value="1"/>
</dbReference>
<dbReference type="Gene3D" id="4.10.280.10">
    <property type="entry name" value="Helix-loop-helix DNA-binding domain"/>
    <property type="match status" value="1"/>
</dbReference>
<protein>
    <submittedName>
        <fullName evidence="2">TCF24-like protein</fullName>
    </submittedName>
</protein>
<proteinExistence type="predicted"/>
<feature type="domain" description="BHLH" evidence="1">
    <location>
        <begin position="62"/>
        <end position="114"/>
    </location>
</feature>
<dbReference type="InterPro" id="IPR036638">
    <property type="entry name" value="HLH_DNA-bd_sf"/>
</dbReference>
<dbReference type="Proteomes" id="UP001164746">
    <property type="component" value="Chromosome 13"/>
</dbReference>
<dbReference type="SUPFAM" id="SSF47459">
    <property type="entry name" value="HLH, helix-loop-helix DNA-binding domain"/>
    <property type="match status" value="1"/>
</dbReference>